<dbReference type="InterPro" id="IPR011050">
    <property type="entry name" value="Pectin_lyase_fold/virulence"/>
</dbReference>
<dbReference type="Gene3D" id="2.160.20.10">
    <property type="entry name" value="Single-stranded right-handed beta-helix, Pectin lyase-like"/>
    <property type="match status" value="1"/>
</dbReference>
<dbReference type="SUPFAM" id="SSF51126">
    <property type="entry name" value="Pectin lyase-like"/>
    <property type="match status" value="1"/>
</dbReference>
<feature type="non-terminal residue" evidence="4">
    <location>
        <position position="5280"/>
    </location>
</feature>
<evidence type="ECO:0000259" key="3">
    <source>
        <dbReference type="SMART" id="SM00912"/>
    </source>
</evidence>
<comment type="caution">
    <text evidence="4">The sequence shown here is derived from an EMBL/GenBank/DDBJ whole genome shotgun (WGS) entry which is preliminary data.</text>
</comment>
<dbReference type="GO" id="GO:0090729">
    <property type="term" value="F:toxin activity"/>
    <property type="evidence" value="ECO:0007669"/>
    <property type="project" value="UniProtKB-KW"/>
</dbReference>
<dbReference type="InterPro" id="IPR025157">
    <property type="entry name" value="Hemagglutinin_rpt"/>
</dbReference>
<reference evidence="4 5" key="1">
    <citation type="submission" date="2018-11" db="EMBL/GenBank/DDBJ databases">
        <title>Draft genome sequences of proposed Pectobacterium aquaticum sp. nov. isolated in France from fresh water.</title>
        <authorList>
            <person name="Pedron J."/>
            <person name="Barny M.A."/>
        </authorList>
    </citation>
    <scope>NUCLEOTIDE SEQUENCE [LARGE SCALE GENOMIC DNA]</scope>
    <source>
        <strain evidence="4 5">A127-S21-F16</strain>
    </source>
</reference>
<dbReference type="NCBIfam" id="TIGR01901">
    <property type="entry name" value="adhes_NPXG"/>
    <property type="match status" value="1"/>
</dbReference>
<dbReference type="EMBL" id="QHJS02000041">
    <property type="protein sequence ID" value="RRO17417.1"/>
    <property type="molecule type" value="Genomic_DNA"/>
</dbReference>
<dbReference type="NCBIfam" id="TIGR01731">
    <property type="entry name" value="fil_hemag_20aa"/>
    <property type="match status" value="42"/>
</dbReference>
<dbReference type="GO" id="GO:0003824">
    <property type="term" value="F:catalytic activity"/>
    <property type="evidence" value="ECO:0007669"/>
    <property type="project" value="UniProtKB-ARBA"/>
</dbReference>
<feature type="domain" description="Filamentous haemagglutinin FhaB/tRNA nuclease CdiA-like TPS" evidence="3">
    <location>
        <begin position="45"/>
        <end position="166"/>
    </location>
</feature>
<dbReference type="Pfam" id="PF13332">
    <property type="entry name" value="Fil_haemagg_2"/>
    <property type="match status" value="6"/>
</dbReference>
<gene>
    <name evidence="4" type="ORF">DMB84_014380</name>
</gene>
<dbReference type="InterPro" id="IPR008638">
    <property type="entry name" value="FhaB/CdiA-like_TPS"/>
</dbReference>
<sequence>MKPVKTTQRLLAYTLIHLIAFQPLLPAMAAGVQVVTGNTALDQAGNGVPVINIATPNSAGISHNQYRDFNVDKPGLILNNGTEQLNPTQLGGLIQNNPNLKGKAADAIINEVVSTNRSTLAGYLEVGGKQASVIVANPNGITCDGCGFINTPQVTLTTGKPQLDAQGNLQHIDVKRGDITLTGQGLDASKSDYLSLIARTAQIDAGLNANDTRIVLGANQVDATGKVTAQAADSGVAGSNVKVALDTGALGGMYTNRIKLVSSEKGVGVNVGNLSARSGDITLSANGKLSLGDAVAQGTIQADADTLALRGKQQAGEALTLKARQDITLQDATLRAGQNIELASGGGLKAQNSVISAGVDAQGKVKSANQLSINSDGVTLSATQLAAGKMTIDAGQSLQQDAQSGLKAESVLEMRGDTVSLAGSAGAEAVRLEATTLNGTGSAQFQAKNNATVRVTQQGDWQGNLTAGDALTVDGGHLVQRGTLAGKTLSLTLASLDNRGDIAALQALTFSGNALTNSSTLAAAERLAVNAQRLDNTGLLSARHEVKLELQTALNNQGNILTDNQLFLLADSITNSGTLQAATLTAQADQLGNQGEVTANALDLTSQTTENHGSINAQQMLALHGGSLVNHGTLSAGEKLALTLGDALDNRGLMQAGKTLEVTADRLSNDGTLTAPALQLHTGTLANQGTLQADKALQLDATRSLTQSARGTLLAGTDLTVNAGQVETDGAIQAQQFLLNAERWLNAGKTSLTGDGQITATQLDNRGSLLATGNWTINSEAASHAGVLQGHALAIQATTLTSSGQAQALGAVNLTVSDTFTNSGDWLSGEALRLQATKAENRGTLQALTLTADGESLNNRGTMSGINNLSLFLTGSLDNAGTLQGNQLRAEAARLTNQGTLHGTDALTLAITSNLSNQGELLSEGDSTTSAHRFDNQGTLQAKNVALQVNELDNAGKILGVSSLALTATHGLTNRQAGKLLSQGVATLTAADAVNAGDWQAKALTLAAENLTNDGQIQGDESLSLTLPATDGKGTVVNRGTVTTGGDATLFTRLMDNQGTLSSLGHTELTGASLINDGRLVAATGLSLRGDYQGRGMLNTAGTLTLHGDTLVNNGNWESRALSLQGVTLTNQGTVLGNTVAMSVDHLFNHGDITGVDTLTLSLGDNLYNTGALRSRALGVTATDLDNRGGIVGTDALQLTLTGQLDNAGIISASNTLAVTAGDVNQREKGTLEGKNLTLDAASLVNQGKMLGVDALTLAIVGTVTNRGNVLTQGNGTVTARQVDNSGLVQAGSLLVDAGEVTNAGQLLGMSALSITAQNGLINQQNGTLFTQGAAVLQAAQAENHGEWRADNLTLQTARFTNVGRVQAEGDIDITVAPASAARQHAFLPMALSLAADIQQLNALSSRQSGGATDGVLDNRGTLVSGGDTQLRATQITHQGSLASNGAATLIGETMENAGTVLAVTSLSLAGNYQGSGSLQTDGLLNWSGTTLTNRGRWQANAIQLQGHSLDNQGTLLGQRTAITADTLFNGGEIAGIDELQLTLADRLANQGQLYGATLGLSATDLFNQGELAGYTLHLTLQKTVRNSGLMSGSQRVQLEADQVDQLGSLESRDLQVQANALDNQGTMLGADALTLAIHTTARNSGKWLSQGDSTLTANRLENRGQWQAKTLTLTADDVGNAGQLLGLSALSLTAKNTLSNTQTGTLLTQGVAVLNASEASNEGEWQADSLTLDAQNLNNRGHIQGDKSLKLTLANGDVTNQGTLWSKLATVAARTLTNEGTLTGATGLQLTLDDALTNQGTLNSHQLTAQADRLDNSGKINGLDRLELTIGNSLTNRGTLYGAAVELNANDLTNHGTLTGVDSLSLGLNGTLNNTRDIGSNALTLKARDVVNHGTLTGVNGLTLDLGNHLDNQGALNSQTLAIAARDVTNDGQLNGTRDLQLTLDGTLTNTGDLTSQRAGITAADVLNHGQMLGSDDLQLDLRNKLDNRGLISGSATLGVVANHIDQQGTLEARALKVDAQTLDNQGKMLGVDALTLAIAGTARNQGKWLSQGTSTLTADQVENHGQWQAGDITLQAADLTNRGQIFGLTALSLTAANGLTNKQNGKLLSQGIAVLRAATVANDGNAQADRLTFEAQQLTNRGRIQGDNGLAIALDRTNPASRLTNQGTLLSGGDGWLSASLLDNQGTVSGVGKLTLDSGAINNAGNVIADGALTLDGDYQGAGLLHTADTLTLRGNQLRNNGRWESRALALNGGAFDNTGTVIGERGITLALRDGLTVGSTGQLLTNGELSARAGAVTNDGFWQGNTLVLTADDVGNAGRLLGLSALSLTAKNTLSNAQTGTLLTQGVAVLNAAEASNEGEWQADSLTLDAQQLTNVGHIQGDKTLKVTLANGELHNKGTLWSKLATVAARTLTNEGTLTGVDGLQLTLDDALTNQGTLNSYQLAAQADRLDNGGKINGLDRLELTIGNHLTNRGTLYGAAVTLNASNLTNHGTFTGVDSLNLHLNGALNNTRDIGSNALTLKARDVFNQGTLTGVNGLTLDLGNHLDNQGALNSQALTIAARDVTNDGQLNGTRDLKLTLDGTLTNTGDLTSQRTGITAEDVLNHGQMLGSDDLQLNARNTLDNRGLISGSTTLGVVANHIDQLGTLEARTLTVDAGTLNNQGKMLGVDALTLAIAGTARNQGKWLSQGSSTLTADQVDNQGQWQAGDITLQAADLTNRGQIFGLNALSLTAANGLTNQQNGKLLSQGLAVLRAASVTNDGDAQADRLTFDAQQLTNRGRMQGDKGLTIALDRANPVSLLTNQGTLLSGGDTQLSASQLDNQGTVSGVGKLALDSGAINNAGTVIADGALTLDGDYQGTGLLHTADTLTLRGNQLRNSGRWESRALVLNGGVFDNTGTVIGERGITLELRDGLTVASTGQLLTNGELSARAGAVTNDGFWQGNTLALTANNLTNGGSLLGQDGLRLDLLNTYQGIALSRLLSDGDAVITADHLSQSGEIVAGTLNLTTGTLDNGGRVLGSNGLTVTNRDELINRAGAELLTNGAGRLDSGTLSNAGALQAGDLQLRAREIDNQGRIQGSDALRLLDVLRYVGDKSSQLLSKGAVTLQAKQADNAGLWQAGTLTLNGDTFSNSGTVAGLNSLSLNGDVLKNQGELFSQGAVTLTGTTLENGGTLTGVGGFTLQLTNRVDNLATGRLLSGGVGELTTGVLSNQGLWQSDDLLLTARDLDQQGHLLGVQHGTLQLTGAYQGAQGSQLVSGGELSLTAHDITNRGQVQGSTLTLDAEALTNHGTLRGDRALDATVADQFTNAPQARLSSDGTLNVQAAALDNQGDIKAANTTLTGNTLTNGGTVQGTAALQLDATDRIVNQQAGQLLSDGTTTLNAAAVDNHGWLQGRGLVLNTAQLTQQGSLMAQDKLTLNIPQWVNHGLVQAGELEIIADELDNHGTLLGLTQLALQTQRLINRQGAKLYSAQDLRLKTQELQQDGQLVALGNLTAELTGPLIFTQSMAAGQQLTLNVAGDLDQRGTLQGQSVQLTSTGTLKNQGRILAGGGDSRISAKDIVQLEAGSIQAGGSLALVSDNALNNKGLIGTTGNLLAQAGGLLHNSSMLYAGGNMRLLSDSLTNVFGTILVGNNLWVQRDAQGNASTSLLNSSGTIETQSGDITINTGRLTNQREGLVVTESNIGVSSQDIKPAGTTLVYTPEQLNYVGVGYYERDDYSYEWRCVDEYTWCHQVVWTLAMQAGYEKKEFLISEKSITVESHHPASEIKSAENLLISANELTNTASTISARKNINLEGETLNNVSFQSGKAKEYAIYKYNGPKPKLLYADFLWQMEHNADYWSSTSGPYVRDNYITFYLEGTPTLDITKGESYNSLIQAGGTITADFKQDISNTTLQPGSGGFMPASTKPVLDAITTLSPLQKQTTRQLTSQDSSFNAGAVDVTKAASGQAALSGNAAGVAATGKAVTLTQQASTALQTGAQADNITAVIAAPTATGPLTLNPGDAVVLSPSASGHVSNPDAVVLTQQVGTALQASAQAENITAVIAAPNTAGPLTLNTGDAVVLPPSTSAHVSNPDTIALTSTGQRPDAGNSLTPVNVDNAAAGVTIAGTVGSPATLTTPGMAAIDAPKPTVSADTLPGGATPSAPQLLSATDLLSAIGNGLQNLSTNPLADYPLPTGNNGLLVVDPNADSRYLIHTNPKLEQLGQVDNALFSDLQTLLGQQPSTVVPVETRSQWTQADRVLGSSYLLDKLNLDADHDYRFLGDAEFDTRYISQAVLKQSGQRHLNGTGSDLAQMQMLLDNAAAAQKGMNLQLGVSLTPDQVANLSQSMVWWENIEVNGQTVLAPKLYLAQADKSNLQGSAIVANKVELNAGGSVTNSGTLKAVELLAIASGDKIDNHEGGLIKSDGGLNLVALNNITNSGSRIEGNTLQLASINGDIINRTESHNFQTAQPTASRSGTGSLVFTELGKTAEIVAGKSLTLSAGKDIRNVAATLNAGQDMALNAKGNVAIEALTLTNNRVDIGWGSSNTALNTSVAGSTVNAGGTLSAVAGQDIQIDASSLSGGTALTLAAGNDIRLTAQDTLKETLYQGGSTAQRRTQDVANSQLLSGGDLHLLAGRDVLSEAASLNAKGNATLAAGRDLNLLSEMEETYSGNWWNRHADWQQNITQQSTELTTGKGLNLQAGRDINLQAAQGVASGAVTAQAGNNINLLSATETQHTFFEETQVKKKAFSKTVTHTLRETLQTDEKGSLLSGDSVTMAANQDINLQGSSVVGDKQVTLLANHDVNTAASVENYQNYEEYSKKKSGLFSGGGIGFTIGSTSTSQKLRDQAATQSQSISTLGSTTDSVTVKAGNDVTISGTDMVAGKDILLQGNNVTLDPGYDTRKQQQEFEQKSAGLTVALSGVVGSALNSAVQSIQAAKSESDGRLALLQGMKAGLSGYQAYQGSQSELNNKGEASFVGVSISLGAQNSRSSQTSEQKQSFGSTLNAAGDIGIESRTGDITVAGSQLKAGGDVMMNAAQDIHLLSARNSEEISGKNSSSGGNIGVSVGLSNGSAGLSIFANVNAAKGRETGTGNSWSETTVDAGNHVTLKSERDTRLIGAQVNGERIDVDTGRNLLLQSQQDSDRYDSKQVSGSAGGSFTWGGGGGSGYISLSKDKMHSNYDSVQQQTGLFAGKDGFGIKTGEHTQLDAAVIGSTASAEKNRLETGTLGWSGLNNKAEFKVEHSGAGFSASPSMSGSLLSTLAMNVPSALMSLGNSGNAASTTYAAVSDGTLLLRDT</sequence>
<organism evidence="4 5">
    <name type="scientific">Pectobacterium aquaticum</name>
    <dbReference type="NCBI Taxonomy" id="2204145"/>
    <lineage>
        <taxon>Bacteria</taxon>
        <taxon>Pseudomonadati</taxon>
        <taxon>Pseudomonadota</taxon>
        <taxon>Gammaproteobacteria</taxon>
        <taxon>Enterobacterales</taxon>
        <taxon>Pectobacteriaceae</taxon>
        <taxon>Pectobacterium</taxon>
    </lineage>
</organism>
<name>A0AA93AKB9_9GAMM</name>
<feature type="signal peptide" evidence="2">
    <location>
        <begin position="1"/>
        <end position="29"/>
    </location>
</feature>
<protein>
    <submittedName>
        <fullName evidence="4">Filamentous hemagglutinin N-terminal domain-containing protein</fullName>
    </submittedName>
</protein>
<dbReference type="Proteomes" id="UP000256540">
    <property type="component" value="Unassembled WGS sequence"/>
</dbReference>
<dbReference type="Pfam" id="PF05860">
    <property type="entry name" value="TPS"/>
    <property type="match status" value="1"/>
</dbReference>
<keyword evidence="1" id="KW-0800">Toxin</keyword>
<keyword evidence="2" id="KW-0732">Signal</keyword>
<dbReference type="RefSeq" id="WP_116166835.1">
    <property type="nucleotide sequence ID" value="NZ_QHJS02000041.1"/>
</dbReference>
<accession>A0AA93AKB9</accession>
<evidence type="ECO:0000313" key="5">
    <source>
        <dbReference type="Proteomes" id="UP000256540"/>
    </source>
</evidence>
<dbReference type="SMART" id="SM00912">
    <property type="entry name" value="Haemagg_act"/>
    <property type="match status" value="1"/>
</dbReference>
<evidence type="ECO:0000256" key="2">
    <source>
        <dbReference type="SAM" id="SignalP"/>
    </source>
</evidence>
<proteinExistence type="predicted"/>
<feature type="chain" id="PRO_5041717810" evidence="2">
    <location>
        <begin position="30"/>
        <end position="5280"/>
    </location>
</feature>
<dbReference type="InterPro" id="IPR010069">
    <property type="entry name" value="CdiA_FHA1_rpt"/>
</dbReference>
<dbReference type="InterPro" id="IPR012334">
    <property type="entry name" value="Pectin_lyas_fold"/>
</dbReference>
<evidence type="ECO:0000256" key="1">
    <source>
        <dbReference type="ARBA" id="ARBA00022656"/>
    </source>
</evidence>
<evidence type="ECO:0000313" key="4">
    <source>
        <dbReference type="EMBL" id="RRO17417.1"/>
    </source>
</evidence>